<reference evidence="2 3" key="1">
    <citation type="submission" date="2022-01" db="EMBL/GenBank/DDBJ databases">
        <title>Whole genome-based taxonomy of the Shewanellaceae.</title>
        <authorList>
            <person name="Martin-Rodriguez A.J."/>
        </authorList>
    </citation>
    <scope>NUCLEOTIDE SEQUENCE [LARGE SCALE GENOMIC DNA]</scope>
    <source>
        <strain evidence="2 3">DSM 21332</strain>
    </source>
</reference>
<dbReference type="EMBL" id="JAKIKT010000004">
    <property type="protein sequence ID" value="MCL2914569.1"/>
    <property type="molecule type" value="Genomic_DNA"/>
</dbReference>
<name>A0ABT0N831_9GAMM</name>
<dbReference type="RefSeq" id="WP_249249247.1">
    <property type="nucleotide sequence ID" value="NZ_JAKIKT010000004.1"/>
</dbReference>
<dbReference type="CDD" id="cd14789">
    <property type="entry name" value="Tiki"/>
    <property type="match status" value="1"/>
</dbReference>
<sequence length="287" mass="32251">MITGFRLKHLLTSALLLFYAASSVAADTDKPPFFKLEYQGQTAWLLGSIHIGKADFFPMPKQVEQAFDNSRALVVEADVTKADMMPLIRKYGLKRNEFNDEQKALMADYCQPRQAVCQSIAGLAPWVQAMQLTLAQFMELGLQPEHGVDSHFLARRGDKSILELESVEQQFAMLSSFSDDVQWLMLEEAIKQQPDDIVELIQAWRDGDNQTLATIMEGDLSQPEQKAFVEILLWERNRTMADTTVTMLADKEIKGPLFIIIGAGHLVGQHTIPELLAEKGVKVTKLL</sequence>
<protein>
    <submittedName>
        <fullName evidence="2">TraB/GumN family protein</fullName>
    </submittedName>
</protein>
<evidence type="ECO:0000256" key="1">
    <source>
        <dbReference type="SAM" id="SignalP"/>
    </source>
</evidence>
<dbReference type="Pfam" id="PF01963">
    <property type="entry name" value="TraB_PrgY_gumN"/>
    <property type="match status" value="1"/>
</dbReference>
<evidence type="ECO:0000313" key="3">
    <source>
        <dbReference type="Proteomes" id="UP001202831"/>
    </source>
</evidence>
<dbReference type="PANTHER" id="PTHR40590">
    <property type="entry name" value="CYTOPLASMIC PROTEIN-RELATED"/>
    <property type="match status" value="1"/>
</dbReference>
<evidence type="ECO:0000313" key="2">
    <source>
        <dbReference type="EMBL" id="MCL2914569.1"/>
    </source>
</evidence>
<dbReference type="InterPro" id="IPR002816">
    <property type="entry name" value="TraB/PrgY/GumN_fam"/>
</dbReference>
<comment type="caution">
    <text evidence="2">The sequence shown here is derived from an EMBL/GenBank/DDBJ whole genome shotgun (WGS) entry which is preliminary data.</text>
</comment>
<feature type="chain" id="PRO_5045445871" evidence="1">
    <location>
        <begin position="26"/>
        <end position="287"/>
    </location>
</feature>
<dbReference type="InterPro" id="IPR047111">
    <property type="entry name" value="YbaP-like"/>
</dbReference>
<proteinExistence type="predicted"/>
<gene>
    <name evidence="2" type="ORF">L2725_12405</name>
</gene>
<organism evidence="2 3">
    <name type="scientific">Shewanella corallii</name>
    <dbReference type="NCBI Taxonomy" id="560080"/>
    <lineage>
        <taxon>Bacteria</taxon>
        <taxon>Pseudomonadati</taxon>
        <taxon>Pseudomonadota</taxon>
        <taxon>Gammaproteobacteria</taxon>
        <taxon>Alteromonadales</taxon>
        <taxon>Shewanellaceae</taxon>
        <taxon>Shewanella</taxon>
    </lineage>
</organism>
<dbReference type="Proteomes" id="UP001202831">
    <property type="component" value="Unassembled WGS sequence"/>
</dbReference>
<dbReference type="PANTHER" id="PTHR40590:SF1">
    <property type="entry name" value="CYTOPLASMIC PROTEIN"/>
    <property type="match status" value="1"/>
</dbReference>
<keyword evidence="3" id="KW-1185">Reference proteome</keyword>
<accession>A0ABT0N831</accession>
<feature type="signal peptide" evidence="1">
    <location>
        <begin position="1"/>
        <end position="25"/>
    </location>
</feature>
<keyword evidence="1" id="KW-0732">Signal</keyword>